<reference evidence="2" key="1">
    <citation type="journal article" date="2019" name="Int. J. Syst. Evol. Microbiol.">
        <title>The Global Catalogue of Microorganisms (GCM) 10K type strain sequencing project: providing services to taxonomists for standard genome sequencing and annotation.</title>
        <authorList>
            <consortium name="The Broad Institute Genomics Platform"/>
            <consortium name="The Broad Institute Genome Sequencing Center for Infectious Disease"/>
            <person name="Wu L."/>
            <person name="Ma J."/>
        </authorList>
    </citation>
    <scope>NUCLEOTIDE SEQUENCE [LARGE SCALE GENOMIC DNA]</scope>
    <source>
        <strain evidence="2">CGMCC 1.15790</strain>
    </source>
</reference>
<dbReference type="RefSeq" id="WP_270898124.1">
    <property type="nucleotide sequence ID" value="NZ_JBHSPF010000068.1"/>
</dbReference>
<protein>
    <submittedName>
        <fullName evidence="1">YqzL family protein</fullName>
    </submittedName>
</protein>
<dbReference type="InterPro" id="IPR025617">
    <property type="entry name" value="YqzL"/>
</dbReference>
<gene>
    <name evidence="1" type="ORF">ACFPTR_12820</name>
</gene>
<evidence type="ECO:0000313" key="1">
    <source>
        <dbReference type="EMBL" id="MFC5629730.1"/>
    </source>
</evidence>
<proteinExistence type="predicted"/>
<organism evidence="1 2">
    <name type="scientific">Aliibacillus thermotolerans</name>
    <dbReference type="NCBI Taxonomy" id="1834418"/>
    <lineage>
        <taxon>Bacteria</taxon>
        <taxon>Bacillati</taxon>
        <taxon>Bacillota</taxon>
        <taxon>Bacilli</taxon>
        <taxon>Bacillales</taxon>
        <taxon>Bacillaceae</taxon>
        <taxon>Aliibacillus</taxon>
    </lineage>
</organism>
<keyword evidence="2" id="KW-1185">Reference proteome</keyword>
<evidence type="ECO:0000313" key="2">
    <source>
        <dbReference type="Proteomes" id="UP001596143"/>
    </source>
</evidence>
<dbReference type="Pfam" id="PF14006">
    <property type="entry name" value="YqzL"/>
    <property type="match status" value="1"/>
</dbReference>
<dbReference type="EMBL" id="JBHSPF010000068">
    <property type="protein sequence ID" value="MFC5629730.1"/>
    <property type="molecule type" value="Genomic_DNA"/>
</dbReference>
<name>A0ABW0U8F0_9BACI</name>
<accession>A0ABW0U8F0</accession>
<comment type="caution">
    <text evidence="1">The sequence shown here is derived from an EMBL/GenBank/DDBJ whole genome shotgun (WGS) entry which is preliminary data.</text>
</comment>
<dbReference type="Proteomes" id="UP001596143">
    <property type="component" value="Unassembled WGS sequence"/>
</dbReference>
<sequence>MNDYDASWNYFFLTGSIEAYLYTKELEEYMERKEDYMSFQEEIPPIDQ</sequence>